<organism evidence="8 9">
    <name type="scientific">Marinibactrum halimedae</name>
    <dbReference type="NCBI Taxonomy" id="1444977"/>
    <lineage>
        <taxon>Bacteria</taxon>
        <taxon>Pseudomonadati</taxon>
        <taxon>Pseudomonadota</taxon>
        <taxon>Gammaproteobacteria</taxon>
        <taxon>Cellvibrionales</taxon>
        <taxon>Cellvibrionaceae</taxon>
        <taxon>Marinibactrum</taxon>
    </lineage>
</organism>
<name>A0AA37T440_9GAMM</name>
<dbReference type="InterPro" id="IPR000835">
    <property type="entry name" value="HTH_MarR-typ"/>
</dbReference>
<dbReference type="Proteomes" id="UP001156870">
    <property type="component" value="Unassembled WGS sequence"/>
</dbReference>
<dbReference type="GO" id="GO:0005737">
    <property type="term" value="C:cytoplasm"/>
    <property type="evidence" value="ECO:0007669"/>
    <property type="project" value="UniProtKB-SubCell"/>
</dbReference>
<dbReference type="RefSeq" id="WP_232593652.1">
    <property type="nucleotide sequence ID" value="NZ_BSPD01000017.1"/>
</dbReference>
<dbReference type="InterPro" id="IPR055166">
    <property type="entry name" value="Transc_reg_Sar_Rot_HTH"/>
</dbReference>
<dbReference type="Gene3D" id="1.10.10.10">
    <property type="entry name" value="Winged helix-like DNA-binding domain superfamily/Winged helix DNA-binding domain"/>
    <property type="match status" value="1"/>
</dbReference>
<dbReference type="AlphaFoldDB" id="A0AA37T440"/>
<dbReference type="PANTHER" id="PTHR33164:SF5">
    <property type="entry name" value="ORGANIC HYDROPEROXIDE RESISTANCE TRANSCRIPTIONAL REGULATOR"/>
    <property type="match status" value="1"/>
</dbReference>
<evidence type="ECO:0000256" key="3">
    <source>
        <dbReference type="ARBA" id="ARBA00023015"/>
    </source>
</evidence>
<dbReference type="PANTHER" id="PTHR33164">
    <property type="entry name" value="TRANSCRIPTIONAL REGULATOR, MARR FAMILY"/>
    <property type="match status" value="1"/>
</dbReference>
<dbReference type="PROSITE" id="PS50995">
    <property type="entry name" value="HTH_MARR_2"/>
    <property type="match status" value="1"/>
</dbReference>
<dbReference type="SMART" id="SM00347">
    <property type="entry name" value="HTH_MARR"/>
    <property type="match status" value="1"/>
</dbReference>
<dbReference type="GO" id="GO:0003700">
    <property type="term" value="F:DNA-binding transcription factor activity"/>
    <property type="evidence" value="ECO:0007669"/>
    <property type="project" value="InterPro"/>
</dbReference>
<keyword evidence="2" id="KW-0963">Cytoplasm</keyword>
<accession>A0AA37T440</accession>
<keyword evidence="9" id="KW-1185">Reference proteome</keyword>
<protein>
    <submittedName>
        <fullName evidence="8">Transcriptional regulator</fullName>
    </submittedName>
</protein>
<feature type="region of interest" description="Disordered" evidence="6">
    <location>
        <begin position="1"/>
        <end position="20"/>
    </location>
</feature>
<evidence type="ECO:0000256" key="4">
    <source>
        <dbReference type="ARBA" id="ARBA00023125"/>
    </source>
</evidence>
<dbReference type="InterPro" id="IPR036388">
    <property type="entry name" value="WH-like_DNA-bd_sf"/>
</dbReference>
<dbReference type="Pfam" id="PF22381">
    <property type="entry name" value="Staph_reg_Sar_Rot"/>
    <property type="match status" value="1"/>
</dbReference>
<sequence length="158" mass="17741">MVNNVSQASSSSTPSTTKDDPLALSNQLCFSLYATSLAMTQLYKPLLEPHGLTYPQYLILLILWESDGLMLRDIADRLGQKPGAVTPVVKRMEIDGWVVRHRSLADERQLEICLTKKGKRLRKTAIEINACISQSCHADVKSLMSLKNQLDDLRKELK</sequence>
<comment type="subcellular location">
    <subcellularLocation>
        <location evidence="1">Cytoplasm</location>
    </subcellularLocation>
</comment>
<evidence type="ECO:0000313" key="9">
    <source>
        <dbReference type="Proteomes" id="UP001156870"/>
    </source>
</evidence>
<keyword evidence="4" id="KW-0238">DNA-binding</keyword>
<dbReference type="EMBL" id="BSPD01000017">
    <property type="protein sequence ID" value="GLS24658.1"/>
    <property type="molecule type" value="Genomic_DNA"/>
</dbReference>
<evidence type="ECO:0000256" key="1">
    <source>
        <dbReference type="ARBA" id="ARBA00004496"/>
    </source>
</evidence>
<proteinExistence type="predicted"/>
<gene>
    <name evidence="8" type="primary">ohrR</name>
    <name evidence="8" type="ORF">GCM10007877_03720</name>
</gene>
<dbReference type="InterPro" id="IPR036390">
    <property type="entry name" value="WH_DNA-bd_sf"/>
</dbReference>
<evidence type="ECO:0000259" key="7">
    <source>
        <dbReference type="PROSITE" id="PS50995"/>
    </source>
</evidence>
<dbReference type="SUPFAM" id="SSF46785">
    <property type="entry name" value="Winged helix' DNA-binding domain"/>
    <property type="match status" value="1"/>
</dbReference>
<evidence type="ECO:0000256" key="2">
    <source>
        <dbReference type="ARBA" id="ARBA00022490"/>
    </source>
</evidence>
<keyword evidence="5" id="KW-0804">Transcription</keyword>
<evidence type="ECO:0000256" key="6">
    <source>
        <dbReference type="SAM" id="MobiDB-lite"/>
    </source>
</evidence>
<dbReference type="GO" id="GO:0006950">
    <property type="term" value="P:response to stress"/>
    <property type="evidence" value="ECO:0007669"/>
    <property type="project" value="TreeGrafter"/>
</dbReference>
<feature type="domain" description="HTH marR-type" evidence="7">
    <location>
        <begin position="25"/>
        <end position="158"/>
    </location>
</feature>
<evidence type="ECO:0000313" key="8">
    <source>
        <dbReference type="EMBL" id="GLS24658.1"/>
    </source>
</evidence>
<dbReference type="InterPro" id="IPR039422">
    <property type="entry name" value="MarR/SlyA-like"/>
</dbReference>
<comment type="caution">
    <text evidence="8">The sequence shown here is derived from an EMBL/GenBank/DDBJ whole genome shotgun (WGS) entry which is preliminary data.</text>
</comment>
<keyword evidence="3" id="KW-0805">Transcription regulation</keyword>
<evidence type="ECO:0000256" key="5">
    <source>
        <dbReference type="ARBA" id="ARBA00023163"/>
    </source>
</evidence>
<reference evidence="8 9" key="1">
    <citation type="journal article" date="2014" name="Int. J. Syst. Evol. Microbiol.">
        <title>Complete genome sequence of Corynebacterium casei LMG S-19264T (=DSM 44701T), isolated from a smear-ripened cheese.</title>
        <authorList>
            <consortium name="US DOE Joint Genome Institute (JGI-PGF)"/>
            <person name="Walter F."/>
            <person name="Albersmeier A."/>
            <person name="Kalinowski J."/>
            <person name="Ruckert C."/>
        </authorList>
    </citation>
    <scope>NUCLEOTIDE SEQUENCE [LARGE SCALE GENOMIC DNA]</scope>
    <source>
        <strain evidence="8 9">NBRC 110095</strain>
    </source>
</reference>